<dbReference type="Gene3D" id="1.10.238.160">
    <property type="match status" value="1"/>
</dbReference>
<sequence>MHNESIRIIRLKEVMAMTGLSKTSIYRYSADNQFPQSCSLGGRSVGWVESEVNQWLKARIEDREVAA</sequence>
<dbReference type="Pfam" id="PF05930">
    <property type="entry name" value="Phage_AlpA"/>
    <property type="match status" value="1"/>
</dbReference>
<dbReference type="PANTHER" id="PTHR36154:SF1">
    <property type="entry name" value="DNA-BINDING TRANSCRIPTIONAL ACTIVATOR ALPA"/>
    <property type="match status" value="1"/>
</dbReference>
<dbReference type="PANTHER" id="PTHR36154">
    <property type="entry name" value="DNA-BINDING TRANSCRIPTIONAL ACTIVATOR ALPA"/>
    <property type="match status" value="1"/>
</dbReference>
<protein>
    <submittedName>
        <fullName evidence="1">AlpA family transcriptional regulator</fullName>
    </submittedName>
</protein>
<accession>A0A329E7I2</accession>
<dbReference type="Proteomes" id="UP000248729">
    <property type="component" value="Unassembled WGS sequence"/>
</dbReference>
<dbReference type="RefSeq" id="WP_112404387.1">
    <property type="nucleotide sequence ID" value="NZ_QLTR01000023.1"/>
</dbReference>
<organism evidence="1 2">
    <name type="scientific">Vibrio diazotrophicus</name>
    <dbReference type="NCBI Taxonomy" id="685"/>
    <lineage>
        <taxon>Bacteria</taxon>
        <taxon>Pseudomonadati</taxon>
        <taxon>Pseudomonadota</taxon>
        <taxon>Gammaproteobacteria</taxon>
        <taxon>Vibrionales</taxon>
        <taxon>Vibrionaceae</taxon>
        <taxon>Vibrio</taxon>
    </lineage>
</organism>
<gene>
    <name evidence="1" type="ORF">DET48_12339</name>
</gene>
<dbReference type="SUPFAM" id="SSF46955">
    <property type="entry name" value="Putative DNA-binding domain"/>
    <property type="match status" value="1"/>
</dbReference>
<dbReference type="InterPro" id="IPR010260">
    <property type="entry name" value="AlpA"/>
</dbReference>
<name>A0A329E7I2_VIBDI</name>
<dbReference type="AlphaFoldDB" id="A0A329E7I2"/>
<dbReference type="EMBL" id="QLTR01000023">
    <property type="protein sequence ID" value="RAS60070.1"/>
    <property type="molecule type" value="Genomic_DNA"/>
</dbReference>
<dbReference type="InterPro" id="IPR052931">
    <property type="entry name" value="Prophage_regulatory_activator"/>
</dbReference>
<reference evidence="1 2" key="1">
    <citation type="submission" date="2018-06" db="EMBL/GenBank/DDBJ databases">
        <title>Freshwater and sediment microbial communities from various areas in North America, analyzing microbe dynamics in response to fracking.</title>
        <authorList>
            <person name="Lamendella R."/>
        </authorList>
    </citation>
    <scope>NUCLEOTIDE SEQUENCE [LARGE SCALE GENOMIC DNA]</scope>
    <source>
        <strain evidence="1 2">99A</strain>
    </source>
</reference>
<evidence type="ECO:0000313" key="1">
    <source>
        <dbReference type="EMBL" id="RAS60070.1"/>
    </source>
</evidence>
<comment type="caution">
    <text evidence="1">The sequence shown here is derived from an EMBL/GenBank/DDBJ whole genome shotgun (WGS) entry which is preliminary data.</text>
</comment>
<dbReference type="InterPro" id="IPR009061">
    <property type="entry name" value="DNA-bd_dom_put_sf"/>
</dbReference>
<evidence type="ECO:0000313" key="2">
    <source>
        <dbReference type="Proteomes" id="UP000248729"/>
    </source>
</evidence>
<proteinExistence type="predicted"/>